<reference evidence="7" key="1">
    <citation type="submission" date="2020-05" db="EMBL/GenBank/DDBJ databases">
        <title>Phylogenomic resolution of chytrid fungi.</title>
        <authorList>
            <person name="Stajich J.E."/>
            <person name="Amses K."/>
            <person name="Simmons R."/>
            <person name="Seto K."/>
            <person name="Myers J."/>
            <person name="Bonds A."/>
            <person name="Quandt C.A."/>
            <person name="Barry K."/>
            <person name="Liu P."/>
            <person name="Grigoriev I."/>
            <person name="Longcore J.E."/>
            <person name="James T.Y."/>
        </authorList>
    </citation>
    <scope>NUCLEOTIDE SEQUENCE</scope>
    <source>
        <strain evidence="7">PLAUS21</strain>
    </source>
</reference>
<evidence type="ECO:0000259" key="6">
    <source>
        <dbReference type="Pfam" id="PF11754"/>
    </source>
</evidence>
<feature type="region of interest" description="Disordered" evidence="5">
    <location>
        <begin position="53"/>
        <end position="194"/>
    </location>
</feature>
<evidence type="ECO:0000256" key="5">
    <source>
        <dbReference type="SAM" id="MobiDB-lite"/>
    </source>
</evidence>
<dbReference type="Gene3D" id="2.60.40.3960">
    <property type="entry name" value="Velvet domain"/>
    <property type="match status" value="1"/>
</dbReference>
<feature type="compositionally biased region" description="Pro residues" evidence="5">
    <location>
        <begin position="438"/>
        <end position="450"/>
    </location>
</feature>
<dbReference type="Pfam" id="PF11754">
    <property type="entry name" value="Velvet"/>
    <property type="match status" value="1"/>
</dbReference>
<dbReference type="Proteomes" id="UP001210925">
    <property type="component" value="Unassembled WGS sequence"/>
</dbReference>
<protein>
    <recommendedName>
        <fullName evidence="6">Velvet domain-containing protein</fullName>
    </recommendedName>
</protein>
<comment type="caution">
    <text evidence="7">The sequence shown here is derived from an EMBL/GenBank/DDBJ whole genome shotgun (WGS) entry which is preliminary data.</text>
</comment>
<dbReference type="PANTHER" id="PTHR33572">
    <property type="entry name" value="SPORE DEVELOPMENT REGULATOR VOSA"/>
    <property type="match status" value="1"/>
</dbReference>
<proteinExistence type="predicted"/>
<evidence type="ECO:0000313" key="7">
    <source>
        <dbReference type="EMBL" id="KAJ3261326.1"/>
    </source>
</evidence>
<evidence type="ECO:0000256" key="2">
    <source>
        <dbReference type="ARBA" id="ARBA00023015"/>
    </source>
</evidence>
<feature type="compositionally biased region" description="Pro residues" evidence="5">
    <location>
        <begin position="397"/>
        <end position="420"/>
    </location>
</feature>
<dbReference type="AlphaFoldDB" id="A0AAD5YAP1"/>
<keyword evidence="3" id="KW-0804">Transcription</keyword>
<dbReference type="InterPro" id="IPR021740">
    <property type="entry name" value="Velvet"/>
</dbReference>
<comment type="subcellular location">
    <subcellularLocation>
        <location evidence="1">Nucleus</location>
    </subcellularLocation>
</comment>
<accession>A0AAD5YAP1</accession>
<dbReference type="EMBL" id="JADGKB010000006">
    <property type="protein sequence ID" value="KAJ3261326.1"/>
    <property type="molecule type" value="Genomic_DNA"/>
</dbReference>
<keyword evidence="8" id="KW-1185">Reference proteome</keyword>
<feature type="compositionally biased region" description="Pro residues" evidence="5">
    <location>
        <begin position="344"/>
        <end position="371"/>
    </location>
</feature>
<feature type="compositionally biased region" description="Basic and acidic residues" evidence="5">
    <location>
        <begin position="160"/>
        <end position="183"/>
    </location>
</feature>
<dbReference type="InterPro" id="IPR038491">
    <property type="entry name" value="Velvet_dom_sf"/>
</dbReference>
<name>A0AAD5YAP1_9FUNG</name>
<dbReference type="GO" id="GO:0005634">
    <property type="term" value="C:nucleus"/>
    <property type="evidence" value="ECO:0007669"/>
    <property type="project" value="UniProtKB-SubCell"/>
</dbReference>
<feature type="compositionally biased region" description="Pro residues" evidence="5">
    <location>
        <begin position="119"/>
        <end position="133"/>
    </location>
</feature>
<feature type="compositionally biased region" description="Basic and acidic residues" evidence="5">
    <location>
        <begin position="239"/>
        <end position="266"/>
    </location>
</feature>
<feature type="compositionally biased region" description="Basic and acidic residues" evidence="5">
    <location>
        <begin position="422"/>
        <end position="437"/>
    </location>
</feature>
<gene>
    <name evidence="7" type="ORF">HK103_005934</name>
</gene>
<feature type="compositionally biased region" description="Basic and acidic residues" evidence="5">
    <location>
        <begin position="453"/>
        <end position="474"/>
    </location>
</feature>
<feature type="region of interest" description="Disordered" evidence="5">
    <location>
        <begin position="207"/>
        <end position="474"/>
    </location>
</feature>
<feature type="compositionally biased region" description="Basic residues" evidence="5">
    <location>
        <begin position="53"/>
        <end position="62"/>
    </location>
</feature>
<keyword evidence="2" id="KW-0805">Transcription regulation</keyword>
<feature type="compositionally biased region" description="Basic and acidic residues" evidence="5">
    <location>
        <begin position="312"/>
        <end position="333"/>
    </location>
</feature>
<evidence type="ECO:0000313" key="8">
    <source>
        <dbReference type="Proteomes" id="UP001210925"/>
    </source>
</evidence>
<evidence type="ECO:0000256" key="1">
    <source>
        <dbReference type="ARBA" id="ARBA00004123"/>
    </source>
</evidence>
<dbReference type="PANTHER" id="PTHR33572:SF18">
    <property type="entry name" value="SPORE DEVELOPMENT REGULATOR VOSA"/>
    <property type="match status" value="1"/>
</dbReference>
<feature type="domain" description="Velvet" evidence="6">
    <location>
        <begin position="14"/>
        <end position="58"/>
    </location>
</feature>
<evidence type="ECO:0000256" key="4">
    <source>
        <dbReference type="ARBA" id="ARBA00023242"/>
    </source>
</evidence>
<sequence length="474" mass="53656">MEGGNGDPLLPRKVTQKASIMTEPFEVYSSKSFPAPAAATLLSRSFAEQGLKLKLRKQHRNGAKKDNESSDDESFSGGKKAKKTKKSEVAKVSGKSAYVQSPSYTARPPSYETYSQPGYRPPPGYYPNYPPYPYDSTGKSNYPPRNVRPDQIPPRPMPYLEREGSYARSFDSKDIKTQYEEKPQTAGYPEVHADEGPLAVLQKAAEYHSSQRVNISNSSVSEDFKNDYNYQPKPISDSPHSKGSGEQKIDQDGMVRHDNSPSKELDPSTQTVKKRRLEVRPRDITRDYALPSIDGKSNVLPPIATPADSEAPEPRNPPRNDEHSLHSGYEKRGSPPQLLSHPSAPYPPPAYYRPPPQYYYPYPPYGYPPHYPPKEGQQDYYRPPYPVRPRPPHDMHYPPPYPHHAPYYPPPGAYPPYYPRPPHREPDNVGDRGDAHRPPYPPSGNPPLPSHPGDYDRQPPPLEKKQWPWVKEEQ</sequence>
<organism evidence="7 8">
    <name type="scientific">Boothiomyces macroporosus</name>
    <dbReference type="NCBI Taxonomy" id="261099"/>
    <lineage>
        <taxon>Eukaryota</taxon>
        <taxon>Fungi</taxon>
        <taxon>Fungi incertae sedis</taxon>
        <taxon>Chytridiomycota</taxon>
        <taxon>Chytridiomycota incertae sedis</taxon>
        <taxon>Chytridiomycetes</taxon>
        <taxon>Rhizophydiales</taxon>
        <taxon>Terramycetaceae</taxon>
        <taxon>Boothiomyces</taxon>
    </lineage>
</organism>
<dbReference type="InterPro" id="IPR037525">
    <property type="entry name" value="Velvet_dom"/>
</dbReference>
<evidence type="ECO:0000256" key="3">
    <source>
        <dbReference type="ARBA" id="ARBA00023163"/>
    </source>
</evidence>
<keyword evidence="4" id="KW-0539">Nucleus</keyword>
<feature type="compositionally biased region" description="Polar residues" evidence="5">
    <location>
        <begin position="208"/>
        <end position="221"/>
    </location>
</feature>